<evidence type="ECO:0000313" key="2">
    <source>
        <dbReference type="Proteomes" id="UP000735302"/>
    </source>
</evidence>
<protein>
    <recommendedName>
        <fullName evidence="3">Transmembrane protein</fullName>
    </recommendedName>
</protein>
<organism evidence="1 2">
    <name type="scientific">Plakobranchus ocellatus</name>
    <dbReference type="NCBI Taxonomy" id="259542"/>
    <lineage>
        <taxon>Eukaryota</taxon>
        <taxon>Metazoa</taxon>
        <taxon>Spiralia</taxon>
        <taxon>Lophotrochozoa</taxon>
        <taxon>Mollusca</taxon>
        <taxon>Gastropoda</taxon>
        <taxon>Heterobranchia</taxon>
        <taxon>Euthyneura</taxon>
        <taxon>Panpulmonata</taxon>
        <taxon>Sacoglossa</taxon>
        <taxon>Placobranchoidea</taxon>
        <taxon>Plakobranchidae</taxon>
        <taxon>Plakobranchus</taxon>
    </lineage>
</organism>
<dbReference type="AlphaFoldDB" id="A0AAV4C5Q5"/>
<dbReference type="Proteomes" id="UP000735302">
    <property type="component" value="Unassembled WGS sequence"/>
</dbReference>
<dbReference type="EMBL" id="BLXT01005898">
    <property type="protein sequence ID" value="GFO27233.1"/>
    <property type="molecule type" value="Genomic_DNA"/>
</dbReference>
<proteinExistence type="predicted"/>
<comment type="caution">
    <text evidence="1">The sequence shown here is derived from an EMBL/GenBank/DDBJ whole genome shotgun (WGS) entry which is preliminary data.</text>
</comment>
<accession>A0AAV4C5Q5</accession>
<name>A0AAV4C5Q5_9GAST</name>
<reference evidence="1 2" key="1">
    <citation type="journal article" date="2021" name="Elife">
        <title>Chloroplast acquisition without the gene transfer in kleptoplastic sea slugs, Plakobranchus ocellatus.</title>
        <authorList>
            <person name="Maeda T."/>
            <person name="Takahashi S."/>
            <person name="Yoshida T."/>
            <person name="Shimamura S."/>
            <person name="Takaki Y."/>
            <person name="Nagai Y."/>
            <person name="Toyoda A."/>
            <person name="Suzuki Y."/>
            <person name="Arimoto A."/>
            <person name="Ishii H."/>
            <person name="Satoh N."/>
            <person name="Nishiyama T."/>
            <person name="Hasebe M."/>
            <person name="Maruyama T."/>
            <person name="Minagawa J."/>
            <person name="Obokata J."/>
            <person name="Shigenobu S."/>
        </authorList>
    </citation>
    <scope>NUCLEOTIDE SEQUENCE [LARGE SCALE GENOMIC DNA]</scope>
</reference>
<evidence type="ECO:0000313" key="1">
    <source>
        <dbReference type="EMBL" id="GFO27233.1"/>
    </source>
</evidence>
<gene>
    <name evidence="1" type="ORF">PoB_005373800</name>
</gene>
<keyword evidence="2" id="KW-1185">Reference proteome</keyword>
<sequence>MIVIPNQIPRSAGIVMCSRWLQVVIQRLLAKFTCHLSLRFGIRQSAAEDLPTTAFHSSRSSAFRKVFLSSSPVHSLMLSSQRFFCLPLLLPPFTVACMMVLARPDGRVVCPYHFSFRCQTMVRRSTFCPMAFSILLLISSFVV</sequence>
<evidence type="ECO:0008006" key="3">
    <source>
        <dbReference type="Google" id="ProtNLM"/>
    </source>
</evidence>